<proteinExistence type="inferred from homology"/>
<dbReference type="AlphaFoldDB" id="A0A1S7LLJ6"/>
<comment type="subunit">
    <text evidence="10">Probably interacts with PlsX.</text>
</comment>
<dbReference type="EC" id="2.3.1.275" evidence="10"/>
<evidence type="ECO:0000256" key="2">
    <source>
        <dbReference type="ARBA" id="ARBA00022516"/>
    </source>
</evidence>
<evidence type="ECO:0000256" key="5">
    <source>
        <dbReference type="ARBA" id="ARBA00022989"/>
    </source>
</evidence>
<comment type="catalytic activity">
    <reaction evidence="10">
        <text>an acyl phosphate + sn-glycerol 3-phosphate = a 1-acyl-sn-glycero-3-phosphate + phosphate</text>
        <dbReference type="Rhea" id="RHEA:34075"/>
        <dbReference type="ChEBI" id="CHEBI:43474"/>
        <dbReference type="ChEBI" id="CHEBI:57597"/>
        <dbReference type="ChEBI" id="CHEBI:57970"/>
        <dbReference type="ChEBI" id="CHEBI:59918"/>
        <dbReference type="EC" id="2.3.1.275"/>
    </reaction>
</comment>
<keyword evidence="2 10" id="KW-0444">Lipid biosynthesis</keyword>
<dbReference type="PANTHER" id="PTHR30309">
    <property type="entry name" value="INNER MEMBRANE PROTEIN YGIH"/>
    <property type="match status" value="1"/>
</dbReference>
<keyword evidence="1 10" id="KW-1003">Cell membrane</keyword>
<sequence length="205" mass="21128">MNELFSALTWHAYGAIIAAYLLGAVPFGLVIARLWGAGDIRTQGSGNIGATNVLRTAGKLPGLLTLVLDIGKGAAATAVGMLYFGATSPEAAMMALAAFIGHLHPVYLGFKGGKGVATGLGIFLTLTPIAGLLAAATWLVSAALFRISSLAALIAFALLPGYHYLLGHTSAGIVAAVVVPVVFWKHRANIRRIIAGEEPRIGKKG</sequence>
<dbReference type="EMBL" id="LO017727">
    <property type="protein sequence ID" value="CRH07518.1"/>
    <property type="molecule type" value="Genomic_DNA"/>
</dbReference>
<dbReference type="HAMAP" id="MF_01043">
    <property type="entry name" value="PlsY"/>
    <property type="match status" value="1"/>
</dbReference>
<keyword evidence="4 10" id="KW-0812">Transmembrane</keyword>
<dbReference type="SMART" id="SM01207">
    <property type="entry name" value="G3P_acyltransf"/>
    <property type="match status" value="1"/>
</dbReference>
<keyword evidence="5 10" id="KW-1133">Transmembrane helix</keyword>
<feature type="transmembrane region" description="Helical" evidence="10">
    <location>
        <begin position="122"/>
        <end position="145"/>
    </location>
</feature>
<comment type="similarity">
    <text evidence="10">Belongs to the PlsY family.</text>
</comment>
<dbReference type="GO" id="GO:0008654">
    <property type="term" value="P:phospholipid biosynthetic process"/>
    <property type="evidence" value="ECO:0007669"/>
    <property type="project" value="UniProtKB-UniRule"/>
</dbReference>
<comment type="pathway">
    <text evidence="10">Lipid metabolism; phospholipid metabolism.</text>
</comment>
<evidence type="ECO:0000256" key="8">
    <source>
        <dbReference type="ARBA" id="ARBA00023209"/>
    </source>
</evidence>
<evidence type="ECO:0000256" key="1">
    <source>
        <dbReference type="ARBA" id="ARBA00022475"/>
    </source>
</evidence>
<evidence type="ECO:0000256" key="6">
    <source>
        <dbReference type="ARBA" id="ARBA00023098"/>
    </source>
</evidence>
<keyword evidence="6 10" id="KW-0443">Lipid metabolism</keyword>
<keyword evidence="8 10" id="KW-0594">Phospholipid biosynthesis</keyword>
<dbReference type="GO" id="GO:0005886">
    <property type="term" value="C:plasma membrane"/>
    <property type="evidence" value="ECO:0007669"/>
    <property type="project" value="UniProtKB-SubCell"/>
</dbReference>
<evidence type="ECO:0000256" key="4">
    <source>
        <dbReference type="ARBA" id="ARBA00022692"/>
    </source>
</evidence>
<dbReference type="UniPathway" id="UPA00085"/>
<name>A0A1S7LLJ6_MAGMO</name>
<keyword evidence="7 10" id="KW-0472">Membrane</keyword>
<keyword evidence="3 10" id="KW-0808">Transferase</keyword>
<evidence type="ECO:0000313" key="11">
    <source>
        <dbReference type="EMBL" id="CRH07518.1"/>
    </source>
</evidence>
<gene>
    <name evidence="10" type="primary">plsY</name>
    <name evidence="11" type="ORF">MAGMO_3381</name>
</gene>
<evidence type="ECO:0000256" key="7">
    <source>
        <dbReference type="ARBA" id="ARBA00023136"/>
    </source>
</evidence>
<comment type="subcellular location">
    <subcellularLocation>
        <location evidence="10">Cell membrane</location>
        <topology evidence="10">Multi-pass membrane protein</topology>
    </subcellularLocation>
</comment>
<dbReference type="Pfam" id="PF02660">
    <property type="entry name" value="G3P_acyltransf"/>
    <property type="match status" value="1"/>
</dbReference>
<evidence type="ECO:0000256" key="9">
    <source>
        <dbReference type="ARBA" id="ARBA00023264"/>
    </source>
</evidence>
<feature type="transmembrane region" description="Helical" evidence="10">
    <location>
        <begin position="165"/>
        <end position="184"/>
    </location>
</feature>
<evidence type="ECO:0000256" key="3">
    <source>
        <dbReference type="ARBA" id="ARBA00022679"/>
    </source>
</evidence>
<keyword evidence="9 10" id="KW-1208">Phospholipid metabolism</keyword>
<dbReference type="GO" id="GO:0043772">
    <property type="term" value="F:acyl-phosphate glycerol-3-phosphate acyltransferase activity"/>
    <property type="evidence" value="ECO:0007669"/>
    <property type="project" value="UniProtKB-UniRule"/>
</dbReference>
<protein>
    <recommendedName>
        <fullName evidence="10">Glycerol-3-phosphate acyltransferase</fullName>
    </recommendedName>
    <alternativeName>
        <fullName evidence="10">Acyl-PO4 G3P acyltransferase</fullName>
    </alternativeName>
    <alternativeName>
        <fullName evidence="10">Acyl-phosphate--glycerol-3-phosphate acyltransferase</fullName>
    </alternativeName>
    <alternativeName>
        <fullName evidence="10">G3P acyltransferase</fullName>
        <shortName evidence="10">GPAT</shortName>
        <ecNumber evidence="10">2.3.1.275</ecNumber>
    </alternativeName>
    <alternativeName>
        <fullName evidence="10">Lysophosphatidic acid synthase</fullName>
        <shortName evidence="10">LPA synthase</shortName>
    </alternativeName>
</protein>
<organism evidence="11">
    <name type="scientific">Magnetococcus massalia (strain MO-1)</name>
    <dbReference type="NCBI Taxonomy" id="451514"/>
    <lineage>
        <taxon>Bacteria</taxon>
        <taxon>Pseudomonadati</taxon>
        <taxon>Pseudomonadota</taxon>
        <taxon>Magnetococcia</taxon>
        <taxon>Magnetococcales</taxon>
        <taxon>Magnetococcaceae</taxon>
        <taxon>Magnetococcus</taxon>
    </lineage>
</organism>
<dbReference type="NCBIfam" id="TIGR00023">
    <property type="entry name" value="glycerol-3-phosphate 1-O-acyltransferase PlsY"/>
    <property type="match status" value="1"/>
</dbReference>
<dbReference type="InterPro" id="IPR003811">
    <property type="entry name" value="G3P_acylTferase_PlsY"/>
</dbReference>
<reference evidence="11" key="1">
    <citation type="submission" date="2015-04" db="EMBL/GenBank/DDBJ databases">
        <authorList>
            <person name="Syromyatnikov M.Y."/>
            <person name="Popov V.N."/>
        </authorList>
    </citation>
    <scope>NUCLEOTIDE SEQUENCE</scope>
    <source>
        <strain evidence="11">MO-1</strain>
    </source>
</reference>
<comment type="function">
    <text evidence="10">Catalyzes the transfer of an acyl group from acyl-phosphate (acyl-PO(4)) to glycerol-3-phosphate (G3P) to form lysophosphatidic acid (LPA). This enzyme utilizes acyl-phosphate as fatty acyl donor, but not acyl-CoA or acyl-ACP.</text>
</comment>
<dbReference type="PANTHER" id="PTHR30309:SF0">
    <property type="entry name" value="GLYCEROL-3-PHOSPHATE ACYLTRANSFERASE-RELATED"/>
    <property type="match status" value="1"/>
</dbReference>
<feature type="transmembrane region" description="Helical" evidence="10">
    <location>
        <begin position="12"/>
        <end position="35"/>
    </location>
</feature>
<comment type="caution">
    <text evidence="10">Lacks conserved residue(s) required for the propagation of feature annotation.</text>
</comment>
<accession>A0A1S7LLJ6</accession>
<evidence type="ECO:0000256" key="10">
    <source>
        <dbReference type="HAMAP-Rule" id="MF_01043"/>
    </source>
</evidence>